<accession>A0ABX1FM64</accession>
<protein>
    <submittedName>
        <fullName evidence="1">Uncharacterized protein</fullName>
    </submittedName>
</protein>
<gene>
    <name evidence="1" type="ORF">FXN61_25995</name>
</gene>
<reference evidence="1 2" key="1">
    <citation type="submission" date="2019-08" db="EMBL/GenBank/DDBJ databases">
        <title>Lentzea from Indian Himalayas.</title>
        <authorList>
            <person name="Mandal S."/>
            <person name="Mallick Gupta A."/>
            <person name="Maiti P.K."/>
            <person name="Sarkar J."/>
            <person name="Mandal S."/>
        </authorList>
    </citation>
    <scope>NUCLEOTIDE SEQUENCE [LARGE SCALE GENOMIC DNA]</scope>
    <source>
        <strain evidence="1 2">PSKA42</strain>
    </source>
</reference>
<evidence type="ECO:0000313" key="2">
    <source>
        <dbReference type="Proteomes" id="UP001515943"/>
    </source>
</evidence>
<evidence type="ECO:0000313" key="1">
    <source>
        <dbReference type="EMBL" id="NKE60066.1"/>
    </source>
</evidence>
<dbReference type="Proteomes" id="UP001515943">
    <property type="component" value="Unassembled WGS sequence"/>
</dbReference>
<dbReference type="RefSeq" id="WP_167976726.1">
    <property type="nucleotide sequence ID" value="NZ_VSRL01000106.1"/>
</dbReference>
<proteinExistence type="predicted"/>
<comment type="caution">
    <text evidence="1">The sequence shown here is derived from an EMBL/GenBank/DDBJ whole genome shotgun (WGS) entry which is preliminary data.</text>
</comment>
<name>A0ABX1FM64_9PSEU</name>
<sequence>MICLPRRKSVLNWKYVRVVPMSAVPVQFVSPEHVPALTQPSSWPPYQALVSGLFLKTFA</sequence>
<organism evidence="1 2">
    <name type="scientific">Lentzea indica</name>
    <dbReference type="NCBI Taxonomy" id="2604800"/>
    <lineage>
        <taxon>Bacteria</taxon>
        <taxon>Bacillati</taxon>
        <taxon>Actinomycetota</taxon>
        <taxon>Actinomycetes</taxon>
        <taxon>Pseudonocardiales</taxon>
        <taxon>Pseudonocardiaceae</taxon>
        <taxon>Lentzea</taxon>
    </lineage>
</organism>
<keyword evidence="2" id="KW-1185">Reference proteome</keyword>
<dbReference type="EMBL" id="VSRL01000106">
    <property type="protein sequence ID" value="NKE60066.1"/>
    <property type="molecule type" value="Genomic_DNA"/>
</dbReference>